<accession>U1MNP9</accession>
<dbReference type="AlphaFoldDB" id="U1MNP9"/>
<comment type="caution">
    <text evidence="1">The sequence shown here is derived from an EMBL/GenBank/DDBJ whole genome shotgun (WGS) entry which is preliminary data.</text>
</comment>
<evidence type="ECO:0000313" key="2">
    <source>
        <dbReference type="Proteomes" id="UP000016462"/>
    </source>
</evidence>
<name>U1MNP9_9MICO</name>
<gene>
    <name evidence="1" type="ORF">L332_03510</name>
</gene>
<reference evidence="1 2" key="1">
    <citation type="journal article" date="2013" name="Genome Announc.">
        <title>First draft genome sequence from a member of the genus agrococcus, isolated from modern microbialites.</title>
        <authorList>
            <person name="White R.A.III."/>
            <person name="Grassa C.J."/>
            <person name="Suttle C.A."/>
        </authorList>
    </citation>
    <scope>NUCLEOTIDE SEQUENCE [LARGE SCALE GENOMIC DNA]</scope>
    <source>
        <strain evidence="1 2">RW1</strain>
    </source>
</reference>
<protein>
    <submittedName>
        <fullName evidence="1">Uncharacterized protein</fullName>
    </submittedName>
</protein>
<organism evidence="1 2">
    <name type="scientific">Agrococcus pavilionensis RW1</name>
    <dbReference type="NCBI Taxonomy" id="1330458"/>
    <lineage>
        <taxon>Bacteria</taxon>
        <taxon>Bacillati</taxon>
        <taxon>Actinomycetota</taxon>
        <taxon>Actinomycetes</taxon>
        <taxon>Micrococcales</taxon>
        <taxon>Microbacteriaceae</taxon>
        <taxon>Agrococcus</taxon>
    </lineage>
</organism>
<dbReference type="EMBL" id="ASHR01000031">
    <property type="protein sequence ID" value="ERG63521.1"/>
    <property type="molecule type" value="Genomic_DNA"/>
</dbReference>
<keyword evidence="2" id="KW-1185">Reference proteome</keyword>
<proteinExistence type="predicted"/>
<sequence>MVLALTGDGSLEAHYRERAVTVVPPRGHVAAALIALAEQLARDAHDIEEQR</sequence>
<dbReference type="Proteomes" id="UP000016462">
    <property type="component" value="Unassembled WGS sequence"/>
</dbReference>
<evidence type="ECO:0000313" key="1">
    <source>
        <dbReference type="EMBL" id="ERG63521.1"/>
    </source>
</evidence>